<evidence type="ECO:0000256" key="10">
    <source>
        <dbReference type="ARBA" id="ARBA00048305"/>
    </source>
</evidence>
<reference evidence="15 16" key="1">
    <citation type="submission" date="2019-03" db="EMBL/GenBank/DDBJ databases">
        <title>Complete genome sequence of Paenisporosarcina antarctica CGMCC 1.6503T.</title>
        <authorList>
            <person name="Rong J.-C."/>
            <person name="Chi N.-Y."/>
            <person name="Zhang Q.-F."/>
        </authorList>
    </citation>
    <scope>NUCLEOTIDE SEQUENCE [LARGE SCALE GENOMIC DNA]</scope>
    <source>
        <strain evidence="15 16">CGMCC 1.6503</strain>
    </source>
</reference>
<dbReference type="EMBL" id="CP038015">
    <property type="protein sequence ID" value="QBP40452.1"/>
    <property type="molecule type" value="Genomic_DNA"/>
</dbReference>
<evidence type="ECO:0000313" key="16">
    <source>
        <dbReference type="Proteomes" id="UP000294292"/>
    </source>
</evidence>
<evidence type="ECO:0000259" key="13">
    <source>
        <dbReference type="Pfam" id="PF00890"/>
    </source>
</evidence>
<keyword evidence="9 12" id="KW-0560">Oxidoreductase</keyword>
<keyword evidence="6 12" id="KW-0285">Flavoprotein</keyword>
<dbReference type="SUPFAM" id="SSF46977">
    <property type="entry name" value="Succinate dehydrogenase/fumarate reductase flavoprotein C-terminal domain"/>
    <property type="match status" value="1"/>
</dbReference>
<comment type="cofactor">
    <cofactor evidence="1 12">
        <name>FAD</name>
        <dbReference type="ChEBI" id="CHEBI:57692"/>
    </cofactor>
</comment>
<comment type="pathway">
    <text evidence="2 12">Cofactor biosynthesis; NAD(+) biosynthesis; iminoaspartate from L-aspartate (oxidase route): step 1/1.</text>
</comment>
<evidence type="ECO:0000256" key="12">
    <source>
        <dbReference type="RuleBase" id="RU362049"/>
    </source>
</evidence>
<dbReference type="OrthoDB" id="9806724at2"/>
<keyword evidence="8 12" id="KW-0274">FAD</keyword>
<dbReference type="UniPathway" id="UPA00253">
    <property type="reaction ID" value="UER00326"/>
</dbReference>
<dbReference type="KEGG" id="panc:E2636_04605"/>
<dbReference type="PANTHER" id="PTHR42716">
    <property type="entry name" value="L-ASPARTATE OXIDASE"/>
    <property type="match status" value="1"/>
</dbReference>
<sequence length="514" mass="56788">MFDICIIGGGVAGLMLAHSLPSSMSIAILTKEDSFTSNTSLAQGGIAASLSPYDSPSTHALDTMLATADHANTERVDLLVHEGKALVEKLMSQGLPFDATSNGIPDLGQEAAHTKRRILHAGGDQTGKMLMHYLLKQTQEKVTRLPFHAVLELKIDEGRCTGVLVSDEHGHRHIIYATHVVLATGGIGQLYSQTSNSSVATGDGLSLAYNAGAILEDLEFVQFHPTIFTLNGKSCGLISEAVRGEGAFLVNQDGVRVMNDVHPLLELAPRDIVARVIEWRWQKNDPVYLDARHIHGFEKKFPSIYANCVRHGVNPLHELLPVRPGAHFHMGGVQTNDVGETSIPQLYALGEVASTGVHGANRLASNSLLEGLVFAERLATRLVENLIRPGQKRTLQIQMHMHMPHGELTNMQLRMTEQVGIIRQENELHEFISDFPVKRLKLYNYSNQQIQYFHRYTTSSLIAKSAYLRTESRGGHYRHDYPTSSTDWTGKVIEQSIYGVSIGTRKIERKETVK</sequence>
<accession>A0A4P6ZVL0</accession>
<evidence type="ECO:0000256" key="7">
    <source>
        <dbReference type="ARBA" id="ARBA00022642"/>
    </source>
</evidence>
<evidence type="ECO:0000256" key="5">
    <source>
        <dbReference type="ARBA" id="ARBA00021901"/>
    </source>
</evidence>
<comment type="catalytic activity">
    <reaction evidence="10">
        <text>L-aspartate + O2 = iminosuccinate + H2O2</text>
        <dbReference type="Rhea" id="RHEA:25876"/>
        <dbReference type="ChEBI" id="CHEBI:15379"/>
        <dbReference type="ChEBI" id="CHEBI:16240"/>
        <dbReference type="ChEBI" id="CHEBI:29991"/>
        <dbReference type="ChEBI" id="CHEBI:77875"/>
        <dbReference type="EC" id="1.4.3.16"/>
    </reaction>
    <physiologicalReaction direction="left-to-right" evidence="10">
        <dbReference type="Rhea" id="RHEA:25877"/>
    </physiologicalReaction>
</comment>
<dbReference type="AlphaFoldDB" id="A0A4P6ZVL0"/>
<dbReference type="Proteomes" id="UP000294292">
    <property type="component" value="Chromosome"/>
</dbReference>
<dbReference type="Pfam" id="PF02910">
    <property type="entry name" value="Succ_DH_flav_C"/>
    <property type="match status" value="1"/>
</dbReference>
<comment type="function">
    <text evidence="12">Catalyzes the oxidation of L-aspartate to iminoaspartate.</text>
</comment>
<evidence type="ECO:0000256" key="9">
    <source>
        <dbReference type="ARBA" id="ARBA00023002"/>
    </source>
</evidence>
<gene>
    <name evidence="15" type="primary">nadB</name>
    <name evidence="15" type="ORF">E2636_04605</name>
</gene>
<comment type="similarity">
    <text evidence="3 12">Belongs to the FAD-dependent oxidoreductase 2 family. NadB subfamily.</text>
</comment>
<evidence type="ECO:0000256" key="6">
    <source>
        <dbReference type="ARBA" id="ARBA00022630"/>
    </source>
</evidence>
<dbReference type="GO" id="GO:0005737">
    <property type="term" value="C:cytoplasm"/>
    <property type="evidence" value="ECO:0007669"/>
    <property type="project" value="UniProtKB-SubCell"/>
</dbReference>
<dbReference type="SUPFAM" id="SSF56425">
    <property type="entry name" value="Succinate dehydrogenase/fumarate reductase flavoprotein, catalytic domain"/>
    <property type="match status" value="1"/>
</dbReference>
<name>A0A4P6ZVL0_9BACL</name>
<dbReference type="PRINTS" id="PR00368">
    <property type="entry name" value="FADPNR"/>
</dbReference>
<dbReference type="PANTHER" id="PTHR42716:SF2">
    <property type="entry name" value="L-ASPARTATE OXIDASE, CHLOROPLASTIC"/>
    <property type="match status" value="1"/>
</dbReference>
<dbReference type="Pfam" id="PF00890">
    <property type="entry name" value="FAD_binding_2"/>
    <property type="match status" value="1"/>
</dbReference>
<evidence type="ECO:0000256" key="2">
    <source>
        <dbReference type="ARBA" id="ARBA00004950"/>
    </source>
</evidence>
<keyword evidence="16" id="KW-1185">Reference proteome</keyword>
<evidence type="ECO:0000256" key="4">
    <source>
        <dbReference type="ARBA" id="ARBA00012173"/>
    </source>
</evidence>
<evidence type="ECO:0000256" key="3">
    <source>
        <dbReference type="ARBA" id="ARBA00008562"/>
    </source>
</evidence>
<dbReference type="InterPro" id="IPR015939">
    <property type="entry name" value="Fum_Rdtase/Succ_DH_flav-like_C"/>
</dbReference>
<dbReference type="GO" id="GO:0008734">
    <property type="term" value="F:L-aspartate oxidase activity"/>
    <property type="evidence" value="ECO:0007669"/>
    <property type="project" value="UniProtKB-UniRule"/>
</dbReference>
<feature type="domain" description="Fumarate reductase/succinate dehydrogenase flavoprotein-like C-terminal" evidence="14">
    <location>
        <begin position="410"/>
        <end position="484"/>
    </location>
</feature>
<dbReference type="InterPro" id="IPR003953">
    <property type="entry name" value="FAD-dep_OxRdtase_2_FAD-bd"/>
</dbReference>
<dbReference type="FunFam" id="3.90.700.10:FF:000002">
    <property type="entry name" value="L-aspartate oxidase"/>
    <property type="match status" value="1"/>
</dbReference>
<evidence type="ECO:0000259" key="14">
    <source>
        <dbReference type="Pfam" id="PF02910"/>
    </source>
</evidence>
<organism evidence="15 16">
    <name type="scientific">Paenisporosarcina antarctica</name>
    <dbReference type="NCBI Taxonomy" id="417367"/>
    <lineage>
        <taxon>Bacteria</taxon>
        <taxon>Bacillati</taxon>
        <taxon>Bacillota</taxon>
        <taxon>Bacilli</taxon>
        <taxon>Bacillales</taxon>
        <taxon>Caryophanaceae</taxon>
        <taxon>Paenisporosarcina</taxon>
    </lineage>
</organism>
<dbReference type="InterPro" id="IPR005288">
    <property type="entry name" value="NadB"/>
</dbReference>
<dbReference type="Gene3D" id="3.90.700.10">
    <property type="entry name" value="Succinate dehydrogenase/fumarate reductase flavoprotein, catalytic domain"/>
    <property type="match status" value="1"/>
</dbReference>
<dbReference type="NCBIfam" id="TIGR00551">
    <property type="entry name" value="nadB"/>
    <property type="match status" value="1"/>
</dbReference>
<dbReference type="GO" id="GO:0033765">
    <property type="term" value="F:steroid dehydrogenase activity, acting on the CH-CH group of donors"/>
    <property type="evidence" value="ECO:0007669"/>
    <property type="project" value="UniProtKB-ARBA"/>
</dbReference>
<evidence type="ECO:0000256" key="1">
    <source>
        <dbReference type="ARBA" id="ARBA00001974"/>
    </source>
</evidence>
<dbReference type="InterPro" id="IPR037099">
    <property type="entry name" value="Fum_R/Succ_DH_flav-like_C_sf"/>
</dbReference>
<dbReference type="InterPro" id="IPR027477">
    <property type="entry name" value="Succ_DH/fumarate_Rdtase_cat_sf"/>
</dbReference>
<proteinExistence type="inferred from homology"/>
<feature type="domain" description="FAD-dependent oxidoreductase 2 FAD-binding" evidence="13">
    <location>
        <begin position="3"/>
        <end position="368"/>
    </location>
</feature>
<evidence type="ECO:0000256" key="8">
    <source>
        <dbReference type="ARBA" id="ARBA00022827"/>
    </source>
</evidence>
<evidence type="ECO:0000313" key="15">
    <source>
        <dbReference type="EMBL" id="QBP40452.1"/>
    </source>
</evidence>
<dbReference type="InterPro" id="IPR036188">
    <property type="entry name" value="FAD/NAD-bd_sf"/>
</dbReference>
<dbReference type="EC" id="1.4.3.16" evidence="4 11"/>
<keyword evidence="7 12" id="KW-0662">Pyridine nucleotide biosynthesis</keyword>
<dbReference type="Gene3D" id="1.20.58.100">
    <property type="entry name" value="Fumarate reductase/succinate dehydrogenase flavoprotein-like, C-terminal domain"/>
    <property type="match status" value="1"/>
</dbReference>
<evidence type="ECO:0000256" key="11">
    <source>
        <dbReference type="NCBIfam" id="TIGR00551"/>
    </source>
</evidence>
<dbReference type="RefSeq" id="WP_134209172.1">
    <property type="nucleotide sequence ID" value="NZ_CP038015.1"/>
</dbReference>
<protein>
    <recommendedName>
        <fullName evidence="5 11">L-aspartate oxidase</fullName>
        <ecNumber evidence="4 11">1.4.3.16</ecNumber>
    </recommendedName>
</protein>
<dbReference type="GO" id="GO:0034628">
    <property type="term" value="P:'de novo' NAD+ biosynthetic process from L-aspartate"/>
    <property type="evidence" value="ECO:0007669"/>
    <property type="project" value="TreeGrafter"/>
</dbReference>
<comment type="subcellular location">
    <subcellularLocation>
        <location evidence="12">Cytoplasm</location>
    </subcellularLocation>
</comment>
<dbReference type="Gene3D" id="3.50.50.60">
    <property type="entry name" value="FAD/NAD(P)-binding domain"/>
    <property type="match status" value="1"/>
</dbReference>
<dbReference type="SUPFAM" id="SSF51905">
    <property type="entry name" value="FAD/NAD(P)-binding domain"/>
    <property type="match status" value="1"/>
</dbReference>